<organism evidence="2 3">
    <name type="scientific">Mola mola</name>
    <name type="common">Ocean sunfish</name>
    <name type="synonym">Tetraodon mola</name>
    <dbReference type="NCBI Taxonomy" id="94237"/>
    <lineage>
        <taxon>Eukaryota</taxon>
        <taxon>Metazoa</taxon>
        <taxon>Chordata</taxon>
        <taxon>Craniata</taxon>
        <taxon>Vertebrata</taxon>
        <taxon>Euteleostomi</taxon>
        <taxon>Actinopterygii</taxon>
        <taxon>Neopterygii</taxon>
        <taxon>Teleostei</taxon>
        <taxon>Neoteleostei</taxon>
        <taxon>Acanthomorphata</taxon>
        <taxon>Eupercaria</taxon>
        <taxon>Tetraodontiformes</taxon>
        <taxon>Molidae</taxon>
        <taxon>Mola</taxon>
    </lineage>
</organism>
<dbReference type="OMA" id="CSCNIPL"/>
<name>A0A3Q3WSK3_MOLML</name>
<reference evidence="2" key="2">
    <citation type="submission" date="2025-09" db="UniProtKB">
        <authorList>
            <consortium name="Ensembl"/>
        </authorList>
    </citation>
    <scope>IDENTIFICATION</scope>
</reference>
<feature type="region of interest" description="Disordered" evidence="1">
    <location>
        <begin position="91"/>
        <end position="134"/>
    </location>
</feature>
<evidence type="ECO:0000256" key="1">
    <source>
        <dbReference type="SAM" id="MobiDB-lite"/>
    </source>
</evidence>
<reference evidence="2" key="1">
    <citation type="submission" date="2025-08" db="UniProtKB">
        <authorList>
            <consortium name="Ensembl"/>
        </authorList>
    </citation>
    <scope>IDENTIFICATION</scope>
</reference>
<dbReference type="Ensembl" id="ENSMMOT00000018530.1">
    <property type="protein sequence ID" value="ENSMMOP00000018233.1"/>
    <property type="gene ID" value="ENSMMOG00000013817.1"/>
</dbReference>
<proteinExistence type="predicted"/>
<keyword evidence="3" id="KW-1185">Reference proteome</keyword>
<evidence type="ECO:0000313" key="3">
    <source>
        <dbReference type="Proteomes" id="UP000261620"/>
    </source>
</evidence>
<dbReference type="PANTHER" id="PTHR33772">
    <property type="entry name" value="THYMUS, BRAIN AND TESTES-ASSOCIATED"/>
    <property type="match status" value="1"/>
</dbReference>
<dbReference type="Proteomes" id="UP000261620">
    <property type="component" value="Unplaced"/>
</dbReference>
<sequence>RCSCNIPLTMVFVFSPFETSIGVTQIGVRSKNSLPFSKKLMTSSSRFAAPSHHSVRHIQDPVCMVRDDWNVTSSLFPHPLLKSNVLRKPARPGFSFPHHPNRVSSDKSRSGTKPEFAQRKSQYSAETGRIIPPPSKSYQHRFHSQCPEYLQPFHDQELMVLELLRQILQTDSLSAVQQWLLLAGKRGNTHVDASRVTQ</sequence>
<evidence type="ECO:0008006" key="4">
    <source>
        <dbReference type="Google" id="ProtNLM"/>
    </source>
</evidence>
<dbReference type="AlphaFoldDB" id="A0A3Q3WSK3"/>
<dbReference type="STRING" id="94237.ENSMMOP00000018233"/>
<dbReference type="PANTHER" id="PTHR33772:SF1">
    <property type="entry name" value="PROTEIN TBATA"/>
    <property type="match status" value="1"/>
</dbReference>
<dbReference type="InterPro" id="IPR037394">
    <property type="entry name" value="TBATA-like"/>
</dbReference>
<dbReference type="Pfam" id="PF15256">
    <property type="entry name" value="SPATIAL"/>
    <property type="match status" value="1"/>
</dbReference>
<evidence type="ECO:0000313" key="2">
    <source>
        <dbReference type="Ensembl" id="ENSMMOP00000018233.1"/>
    </source>
</evidence>
<accession>A0A3Q3WSK3</accession>
<protein>
    <recommendedName>
        <fullName evidence="4">Thymus, brain and testes associated</fullName>
    </recommendedName>
</protein>